<dbReference type="AlphaFoldDB" id="A0A087T9G1"/>
<dbReference type="Proteomes" id="UP000054359">
    <property type="component" value="Unassembled WGS sequence"/>
</dbReference>
<protein>
    <submittedName>
        <fullName evidence="1">Bestrophin-1</fullName>
    </submittedName>
</protein>
<proteinExistence type="predicted"/>
<evidence type="ECO:0000313" key="1">
    <source>
        <dbReference type="EMBL" id="KFM61750.1"/>
    </source>
</evidence>
<dbReference type="PANTHER" id="PTHR10736">
    <property type="entry name" value="BESTROPHIN"/>
    <property type="match status" value="1"/>
</dbReference>
<sequence length="50" mass="6007">DFEVNWVIDRDIQVSYLIVDEMHQEHPELIKDQYWDEVMPDLPYTAAAMP</sequence>
<reference evidence="1 2" key="1">
    <citation type="submission" date="2013-11" db="EMBL/GenBank/DDBJ databases">
        <title>Genome sequencing of Stegodyphus mimosarum.</title>
        <authorList>
            <person name="Bechsgaard J."/>
        </authorList>
    </citation>
    <scope>NUCLEOTIDE SEQUENCE [LARGE SCALE GENOMIC DNA]</scope>
</reference>
<dbReference type="STRING" id="407821.A0A087T9G1"/>
<dbReference type="PANTHER" id="PTHR10736:SF65">
    <property type="entry name" value="BESTROPHIN 1, ISOFORM C-RELATED"/>
    <property type="match status" value="1"/>
</dbReference>
<accession>A0A087T9G1</accession>
<gene>
    <name evidence="1" type="ORF">X975_08077</name>
</gene>
<dbReference type="InterPro" id="IPR000615">
    <property type="entry name" value="Bestrophin"/>
</dbReference>
<evidence type="ECO:0000313" key="2">
    <source>
        <dbReference type="Proteomes" id="UP000054359"/>
    </source>
</evidence>
<feature type="non-terminal residue" evidence="1">
    <location>
        <position position="1"/>
    </location>
</feature>
<dbReference type="OrthoDB" id="6425472at2759"/>
<dbReference type="EMBL" id="KK114131">
    <property type="protein sequence ID" value="KFM61750.1"/>
    <property type="molecule type" value="Genomic_DNA"/>
</dbReference>
<organism evidence="1 2">
    <name type="scientific">Stegodyphus mimosarum</name>
    <name type="common">African social velvet spider</name>
    <dbReference type="NCBI Taxonomy" id="407821"/>
    <lineage>
        <taxon>Eukaryota</taxon>
        <taxon>Metazoa</taxon>
        <taxon>Ecdysozoa</taxon>
        <taxon>Arthropoda</taxon>
        <taxon>Chelicerata</taxon>
        <taxon>Arachnida</taxon>
        <taxon>Araneae</taxon>
        <taxon>Araneomorphae</taxon>
        <taxon>Entelegynae</taxon>
        <taxon>Eresoidea</taxon>
        <taxon>Eresidae</taxon>
        <taxon>Stegodyphus</taxon>
    </lineage>
</organism>
<feature type="non-terminal residue" evidence="1">
    <location>
        <position position="50"/>
    </location>
</feature>
<dbReference type="GO" id="GO:0005254">
    <property type="term" value="F:chloride channel activity"/>
    <property type="evidence" value="ECO:0007669"/>
    <property type="project" value="TreeGrafter"/>
</dbReference>
<name>A0A087T9G1_STEMI</name>
<keyword evidence="2" id="KW-1185">Reference proteome</keyword>